<sequence length="120" mass="13234">MAKPAPPAFVYRISTGDEWAEFQRTGATLGGDLDRSTGCIHLSDLSQVTPPFDFLRPTPLPKIPTVRTSAENYSLAGTDLGCSCVLELYDTWDRSSSSGIYGLEQNFNPFRGLWWLQNSG</sequence>
<comment type="caution">
    <text evidence="1">The sequence shown here is derived from an EMBL/GenBank/DDBJ whole genome shotgun (WGS) entry which is preliminary data.</text>
</comment>
<protein>
    <recommendedName>
        <fullName evidence="3">DUF952 domain-containing protein</fullName>
    </recommendedName>
</protein>
<dbReference type="PANTHER" id="PTHR34129">
    <property type="entry name" value="BLR1139 PROTEIN"/>
    <property type="match status" value="1"/>
</dbReference>
<dbReference type="InterPro" id="IPR009297">
    <property type="entry name" value="DUF952"/>
</dbReference>
<dbReference type="Proteomes" id="UP000604825">
    <property type="component" value="Unassembled WGS sequence"/>
</dbReference>
<evidence type="ECO:0008006" key="3">
    <source>
        <dbReference type="Google" id="ProtNLM"/>
    </source>
</evidence>
<name>A0A811MJF8_9POAL</name>
<dbReference type="Gene3D" id="3.20.170.20">
    <property type="entry name" value="Protein of unknown function DUF952"/>
    <property type="match status" value="1"/>
</dbReference>
<dbReference type="PANTHER" id="PTHR34129:SF1">
    <property type="entry name" value="DUF952 DOMAIN-CONTAINING PROTEIN"/>
    <property type="match status" value="1"/>
</dbReference>
<organism evidence="1 2">
    <name type="scientific">Miscanthus lutarioriparius</name>
    <dbReference type="NCBI Taxonomy" id="422564"/>
    <lineage>
        <taxon>Eukaryota</taxon>
        <taxon>Viridiplantae</taxon>
        <taxon>Streptophyta</taxon>
        <taxon>Embryophyta</taxon>
        <taxon>Tracheophyta</taxon>
        <taxon>Spermatophyta</taxon>
        <taxon>Magnoliopsida</taxon>
        <taxon>Liliopsida</taxon>
        <taxon>Poales</taxon>
        <taxon>Poaceae</taxon>
        <taxon>PACMAD clade</taxon>
        <taxon>Panicoideae</taxon>
        <taxon>Andropogonodae</taxon>
        <taxon>Andropogoneae</taxon>
        <taxon>Saccharinae</taxon>
        <taxon>Miscanthus</taxon>
    </lineage>
</organism>
<reference evidence="1" key="1">
    <citation type="submission" date="2020-10" db="EMBL/GenBank/DDBJ databases">
        <authorList>
            <person name="Han B."/>
            <person name="Lu T."/>
            <person name="Zhao Q."/>
            <person name="Huang X."/>
            <person name="Zhao Y."/>
        </authorList>
    </citation>
    <scope>NUCLEOTIDE SEQUENCE</scope>
</reference>
<dbReference type="OrthoDB" id="3335358at2759"/>
<evidence type="ECO:0000313" key="2">
    <source>
        <dbReference type="Proteomes" id="UP000604825"/>
    </source>
</evidence>
<dbReference type="EMBL" id="CAJGYO010000001">
    <property type="protein sequence ID" value="CAD6205628.1"/>
    <property type="molecule type" value="Genomic_DNA"/>
</dbReference>
<proteinExistence type="predicted"/>
<dbReference type="AlphaFoldDB" id="A0A811MJF8"/>
<evidence type="ECO:0000313" key="1">
    <source>
        <dbReference type="EMBL" id="CAD6205628.1"/>
    </source>
</evidence>
<dbReference type="SUPFAM" id="SSF56399">
    <property type="entry name" value="ADP-ribosylation"/>
    <property type="match status" value="1"/>
</dbReference>
<dbReference type="Pfam" id="PF06108">
    <property type="entry name" value="DUF952"/>
    <property type="match status" value="1"/>
</dbReference>
<keyword evidence="2" id="KW-1185">Reference proteome</keyword>
<accession>A0A811MJF8</accession>
<gene>
    <name evidence="1" type="ORF">NCGR_LOCUS3459</name>
</gene>